<dbReference type="OrthoDB" id="10266980at2759"/>
<feature type="transmembrane region" description="Helical" evidence="6">
    <location>
        <begin position="341"/>
        <end position="362"/>
    </location>
</feature>
<sequence>MGANNVLQQRLRGSGCYMSLACSIGSMSLACGSLLQIPNITDRISLQRGLFLTSLGFIYFVSLTDFCNKYLLKTKRGLQFRKKYRLMMSDVLEITNKIVSAIQATFSFLVGFIVCKSTCSKSFVYASHFLMEAYGWFGTAYFMYDIWSMYKVHTQKIADKLKLMRLNAAATGATSSNGVNGVSLKNNSNGVSSAGGDSGDESPVRVSAQQRENDDIYDYDGECVQIPKDGKWDFIKYVITHPVMMIHHVFIGTFGLLVVTYIRGGGHCIYSYMFMMEFSTPFVSMRSILSTMRLKDSRAYIINGLLMLGSFFVFRVVMWPYVMYRYSVAINVSFWQALTTLPRGCIISIMILFLPQLYWFFLMVKGALKVFSTPKPKDAAPKKLRQSKNNNLSPVTPNAEHDFSQICANEANNAGTKPSAIVHRQPLETNNGKI</sequence>
<evidence type="ECO:0000259" key="7">
    <source>
        <dbReference type="PROSITE" id="PS50922"/>
    </source>
</evidence>
<dbReference type="PROSITE" id="PS50922">
    <property type="entry name" value="TLC"/>
    <property type="match status" value="1"/>
</dbReference>
<keyword evidence="2 5" id="KW-0812">Transmembrane</keyword>
<keyword evidence="3 6" id="KW-1133">Transmembrane helix</keyword>
<evidence type="ECO:0000256" key="3">
    <source>
        <dbReference type="ARBA" id="ARBA00022989"/>
    </source>
</evidence>
<dbReference type="Pfam" id="PF03798">
    <property type="entry name" value="TRAM_LAG1_CLN8"/>
    <property type="match status" value="1"/>
</dbReference>
<dbReference type="GO" id="GO:0005783">
    <property type="term" value="C:endoplasmic reticulum"/>
    <property type="evidence" value="ECO:0007669"/>
    <property type="project" value="TreeGrafter"/>
</dbReference>
<name>A0A034W2K1_BACDO</name>
<dbReference type="PANTHER" id="PTHR13439:SF66">
    <property type="entry name" value="BCDNA.GH12326"/>
    <property type="match status" value="1"/>
</dbReference>
<evidence type="ECO:0000313" key="8">
    <source>
        <dbReference type="EMBL" id="JAC49791.1"/>
    </source>
</evidence>
<accession>A0A034W2K1</accession>
<evidence type="ECO:0000256" key="5">
    <source>
        <dbReference type="PROSITE-ProRule" id="PRU00205"/>
    </source>
</evidence>
<dbReference type="GO" id="GO:0055088">
    <property type="term" value="P:lipid homeostasis"/>
    <property type="evidence" value="ECO:0007669"/>
    <property type="project" value="TreeGrafter"/>
</dbReference>
<gene>
    <name evidence="8" type="primary">FA57B</name>
</gene>
<dbReference type="InterPro" id="IPR006634">
    <property type="entry name" value="TLC-dom"/>
</dbReference>
<evidence type="ECO:0000256" key="1">
    <source>
        <dbReference type="ARBA" id="ARBA00004141"/>
    </source>
</evidence>
<feature type="transmembrane region" description="Helical" evidence="6">
    <location>
        <begin position="16"/>
        <end position="37"/>
    </location>
</feature>
<protein>
    <submittedName>
        <fullName evidence="8">Protein FAM57B</fullName>
    </submittedName>
</protein>
<dbReference type="PANTHER" id="PTHR13439">
    <property type="entry name" value="CT120 PROTEIN"/>
    <property type="match status" value="1"/>
</dbReference>
<comment type="subcellular location">
    <subcellularLocation>
        <location evidence="1">Membrane</location>
        <topology evidence="1">Multi-pass membrane protein</topology>
    </subcellularLocation>
</comment>
<dbReference type="EMBL" id="GAKP01009161">
    <property type="protein sequence ID" value="JAC49791.1"/>
    <property type="molecule type" value="Transcribed_RNA"/>
</dbReference>
<evidence type="ECO:0000256" key="6">
    <source>
        <dbReference type="SAM" id="Phobius"/>
    </source>
</evidence>
<feature type="transmembrane region" description="Helical" evidence="6">
    <location>
        <begin position="245"/>
        <end position="263"/>
    </location>
</feature>
<dbReference type="SMART" id="SM00724">
    <property type="entry name" value="TLC"/>
    <property type="match status" value="1"/>
</dbReference>
<organism evidence="8">
    <name type="scientific">Bactrocera dorsalis</name>
    <name type="common">Oriental fruit fly</name>
    <name type="synonym">Dacus dorsalis</name>
    <dbReference type="NCBI Taxonomy" id="27457"/>
    <lineage>
        <taxon>Eukaryota</taxon>
        <taxon>Metazoa</taxon>
        <taxon>Ecdysozoa</taxon>
        <taxon>Arthropoda</taxon>
        <taxon>Hexapoda</taxon>
        <taxon>Insecta</taxon>
        <taxon>Pterygota</taxon>
        <taxon>Neoptera</taxon>
        <taxon>Endopterygota</taxon>
        <taxon>Diptera</taxon>
        <taxon>Brachycera</taxon>
        <taxon>Muscomorpha</taxon>
        <taxon>Tephritoidea</taxon>
        <taxon>Tephritidae</taxon>
        <taxon>Bactrocera</taxon>
        <taxon>Bactrocera</taxon>
    </lineage>
</organism>
<dbReference type="InterPro" id="IPR050846">
    <property type="entry name" value="TLCD"/>
</dbReference>
<dbReference type="AlphaFoldDB" id="A0A034W2K1"/>
<reference evidence="8" key="1">
    <citation type="journal article" date="2014" name="BMC Genomics">
        <title>Characterizing the developmental transcriptome of the oriental fruit fly, Bactrocera dorsalis (Diptera: Tephritidae) through comparative genomic analysis with Drosophila melanogaster utilizing modENCODE datasets.</title>
        <authorList>
            <person name="Geib S.M."/>
            <person name="Calla B."/>
            <person name="Hall B."/>
            <person name="Hou S."/>
            <person name="Manoukis N.C."/>
        </authorList>
    </citation>
    <scope>NUCLEOTIDE SEQUENCE</scope>
    <source>
        <strain evidence="8">Punador</strain>
    </source>
</reference>
<feature type="transmembrane region" description="Helical" evidence="6">
    <location>
        <begin position="49"/>
        <end position="71"/>
    </location>
</feature>
<dbReference type="GO" id="GO:0016020">
    <property type="term" value="C:membrane"/>
    <property type="evidence" value="ECO:0007669"/>
    <property type="project" value="UniProtKB-SubCell"/>
</dbReference>
<evidence type="ECO:0000256" key="4">
    <source>
        <dbReference type="ARBA" id="ARBA00023136"/>
    </source>
</evidence>
<feature type="transmembrane region" description="Helical" evidence="6">
    <location>
        <begin position="301"/>
        <end position="321"/>
    </location>
</feature>
<evidence type="ECO:0000256" key="2">
    <source>
        <dbReference type="ARBA" id="ARBA00022692"/>
    </source>
</evidence>
<proteinExistence type="predicted"/>
<keyword evidence="4 5" id="KW-0472">Membrane</keyword>
<feature type="domain" description="TLC" evidence="7">
    <location>
        <begin position="89"/>
        <end position="372"/>
    </location>
</feature>
<feature type="transmembrane region" description="Helical" evidence="6">
    <location>
        <begin position="133"/>
        <end position="150"/>
    </location>
</feature>